<dbReference type="AlphaFoldDB" id="A0A7S0D5I1"/>
<evidence type="ECO:0000313" key="3">
    <source>
        <dbReference type="EMBL" id="CAD8443930.1"/>
    </source>
</evidence>
<keyword evidence="2" id="KW-0732">Signal</keyword>
<proteinExistence type="predicted"/>
<dbReference type="PROSITE" id="PS51257">
    <property type="entry name" value="PROKAR_LIPOPROTEIN"/>
    <property type="match status" value="1"/>
</dbReference>
<dbReference type="PANTHER" id="PTHR21385:SF0">
    <property type="entry name" value="RE51073P"/>
    <property type="match status" value="1"/>
</dbReference>
<keyword evidence="1" id="KW-0472">Membrane</keyword>
<name>A0A7S0D5I1_MICPS</name>
<evidence type="ECO:0000256" key="1">
    <source>
        <dbReference type="SAM" id="Phobius"/>
    </source>
</evidence>
<sequence>MVCHAARSSAVVALAVACLLLRVADSSAQASAKGSPACSRERSRHARAVLDEFFHPVVDKNRFELPPACPFARAKDMYLEHERHKEVVRRTQYKSLYSDKTFKSEYYVDKHMDNRHADKIPPGADVCLAEYCDVLRCDSFRGWRATDPKARFEHALDAIGFYSHECDEASLEEARARCERVVALCFPSREERGEAEDDGETSDADAAAKRLRSYFAKQHCGFLTCGGVEEMFHVMAGHRPSENKHRRVFVWLVVLLLAAYYAAMASRRPRRAGDLGDLRRRRKQNALGVVGEGAETIVASVLKRFGVKRRKRKKQM</sequence>
<dbReference type="PANTHER" id="PTHR21385">
    <property type="entry name" value="ZINC FINGER PROTEIN-RELATED"/>
    <property type="match status" value="1"/>
</dbReference>
<evidence type="ECO:0000256" key="2">
    <source>
        <dbReference type="SAM" id="SignalP"/>
    </source>
</evidence>
<feature type="signal peptide" evidence="2">
    <location>
        <begin position="1"/>
        <end position="28"/>
    </location>
</feature>
<keyword evidence="1" id="KW-0812">Transmembrane</keyword>
<dbReference type="EMBL" id="HBEN01009876">
    <property type="protein sequence ID" value="CAD8443930.1"/>
    <property type="molecule type" value="Transcribed_RNA"/>
</dbReference>
<organism evidence="3">
    <name type="scientific">Micromonas pusilla</name>
    <name type="common">Picoplanktonic green alga</name>
    <name type="synonym">Chromulina pusilla</name>
    <dbReference type="NCBI Taxonomy" id="38833"/>
    <lineage>
        <taxon>Eukaryota</taxon>
        <taxon>Viridiplantae</taxon>
        <taxon>Chlorophyta</taxon>
        <taxon>Mamiellophyceae</taxon>
        <taxon>Mamiellales</taxon>
        <taxon>Mamiellaceae</taxon>
        <taxon>Micromonas</taxon>
    </lineage>
</organism>
<gene>
    <name evidence="3" type="ORF">MSP1401_LOCUS8176</name>
</gene>
<keyword evidence="1" id="KW-1133">Transmembrane helix</keyword>
<protein>
    <submittedName>
        <fullName evidence="3">Uncharacterized protein</fullName>
    </submittedName>
</protein>
<feature type="transmembrane region" description="Helical" evidence="1">
    <location>
        <begin position="248"/>
        <end position="265"/>
    </location>
</feature>
<accession>A0A7S0D5I1</accession>
<reference evidence="3" key="1">
    <citation type="submission" date="2021-01" db="EMBL/GenBank/DDBJ databases">
        <authorList>
            <person name="Corre E."/>
            <person name="Pelletier E."/>
            <person name="Niang G."/>
            <person name="Scheremetjew M."/>
            <person name="Finn R."/>
            <person name="Kale V."/>
            <person name="Holt S."/>
            <person name="Cochrane G."/>
            <person name="Meng A."/>
            <person name="Brown T."/>
            <person name="Cohen L."/>
        </authorList>
    </citation>
    <scope>NUCLEOTIDE SEQUENCE</scope>
    <source>
        <strain evidence="3">CCAC1681</strain>
    </source>
</reference>
<feature type="chain" id="PRO_5030815971" evidence="2">
    <location>
        <begin position="29"/>
        <end position="316"/>
    </location>
</feature>